<evidence type="ECO:0000313" key="3">
    <source>
        <dbReference type="Proteomes" id="UP000334019"/>
    </source>
</evidence>
<organism evidence="2 3">
    <name type="scientific">Actinomarinicola tropica</name>
    <dbReference type="NCBI Taxonomy" id="2789776"/>
    <lineage>
        <taxon>Bacteria</taxon>
        <taxon>Bacillati</taxon>
        <taxon>Actinomycetota</taxon>
        <taxon>Acidimicrobiia</taxon>
        <taxon>Acidimicrobiales</taxon>
        <taxon>Iamiaceae</taxon>
        <taxon>Actinomarinicola</taxon>
    </lineage>
</organism>
<keyword evidence="3" id="KW-1185">Reference proteome</keyword>
<evidence type="ECO:0000256" key="1">
    <source>
        <dbReference type="SAM" id="MobiDB-lite"/>
    </source>
</evidence>
<dbReference type="AlphaFoldDB" id="A0A5Q2RHI0"/>
<name>A0A5Q2RHI0_9ACTN</name>
<sequence>MRRNEDVEGGPTVPVAGQQPNLGSVRRVVDLVVGLVTQGNHRQARLQLSALELRAGLAEAADIVGQITAPPPGVDPRTEAQARMNVPDALPSWLAAPLQDEIGRICARQSMREPTVTHIIARILAASIVDESAVDHEEMGFAQRAHVDLTESAEAMGDDTVVDVSNGRGVVAGADPDQARPDRSITDWLGRRA</sequence>
<gene>
    <name evidence="2" type="ORF">GH723_15005</name>
</gene>
<proteinExistence type="predicted"/>
<feature type="region of interest" description="Disordered" evidence="1">
    <location>
        <begin position="169"/>
        <end position="193"/>
    </location>
</feature>
<dbReference type="KEGG" id="atq:GH723_15005"/>
<dbReference type="RefSeq" id="WP_153760403.1">
    <property type="nucleotide sequence ID" value="NZ_CP045851.1"/>
</dbReference>
<dbReference type="Proteomes" id="UP000334019">
    <property type="component" value="Chromosome"/>
</dbReference>
<evidence type="ECO:0000313" key="2">
    <source>
        <dbReference type="EMBL" id="QGG96299.1"/>
    </source>
</evidence>
<evidence type="ECO:0008006" key="4">
    <source>
        <dbReference type="Google" id="ProtNLM"/>
    </source>
</evidence>
<reference evidence="2 3" key="1">
    <citation type="submission" date="2019-11" db="EMBL/GenBank/DDBJ databases">
        <authorList>
            <person name="He Y."/>
        </authorList>
    </citation>
    <scope>NUCLEOTIDE SEQUENCE [LARGE SCALE GENOMIC DNA]</scope>
    <source>
        <strain evidence="2 3">SCSIO 58843</strain>
    </source>
</reference>
<protein>
    <recommendedName>
        <fullName evidence="4">DUF222 domain-containing protein</fullName>
    </recommendedName>
</protein>
<dbReference type="EMBL" id="CP045851">
    <property type="protein sequence ID" value="QGG96299.1"/>
    <property type="molecule type" value="Genomic_DNA"/>
</dbReference>
<accession>A0A5Q2RHI0</accession>